<dbReference type="PRINTS" id="PR00453">
    <property type="entry name" value="VWFADOMAIN"/>
</dbReference>
<protein>
    <recommendedName>
        <fullName evidence="1">VWFA domain-containing protein</fullName>
    </recommendedName>
</protein>
<evidence type="ECO:0000313" key="2">
    <source>
        <dbReference type="EMBL" id="KAG9349270.1"/>
    </source>
</evidence>
<dbReference type="Proteomes" id="UP000824540">
    <property type="component" value="Unassembled WGS sequence"/>
</dbReference>
<accession>A0A8T2PBB2</accession>
<comment type="caution">
    <text evidence="2">The sequence shown here is derived from an EMBL/GenBank/DDBJ whole genome shotgun (WGS) entry which is preliminary data.</text>
</comment>
<gene>
    <name evidence="2" type="ORF">JZ751_027713</name>
</gene>
<dbReference type="InterPro" id="IPR052229">
    <property type="entry name" value="Collagen-VI/PIF"/>
</dbReference>
<dbReference type="SUPFAM" id="SSF53300">
    <property type="entry name" value="vWA-like"/>
    <property type="match status" value="1"/>
</dbReference>
<sequence length="241" mass="26852">MKTMSVCTLNYYCNTHLADVAPPWNGYPLFEILAEEGVSNPVPSSLVGVSNFLVSLKDVQLPDIHSKAVASLAYTAQRAKFSGGEERQQWTQLFIDSFKVVYEPAVANCVQRPVDLVFLLDGSERIGGDNFRRAREFVEAVAHRLTLANSDDDELHTRIALLQYGNENEQHGVTGSVSLEEGISAMRRVEGVPTVIAMGSDVDQDILKKLALGDESAIFRGQDFSHLLRPSFFERFIRWIC</sequence>
<dbReference type="OrthoDB" id="9944853at2759"/>
<feature type="domain" description="VWFA" evidence="1">
    <location>
        <begin position="115"/>
        <end position="181"/>
    </location>
</feature>
<keyword evidence="3" id="KW-1185">Reference proteome</keyword>
<dbReference type="PANTHER" id="PTHR22588:SF15">
    <property type="entry name" value="VWFA DOMAIN-CONTAINING PROTEIN"/>
    <property type="match status" value="1"/>
</dbReference>
<dbReference type="Gene3D" id="3.40.50.410">
    <property type="entry name" value="von Willebrand factor, type A domain"/>
    <property type="match status" value="1"/>
</dbReference>
<dbReference type="Pfam" id="PF00092">
    <property type="entry name" value="VWA"/>
    <property type="match status" value="1"/>
</dbReference>
<dbReference type="InterPro" id="IPR002035">
    <property type="entry name" value="VWF_A"/>
</dbReference>
<dbReference type="AlphaFoldDB" id="A0A8T2PBB2"/>
<dbReference type="PROSITE" id="PS50234">
    <property type="entry name" value="VWFA"/>
    <property type="match status" value="1"/>
</dbReference>
<dbReference type="PANTHER" id="PTHR22588">
    <property type="entry name" value="VWFA DOMAIN-CONTAINING PROTEIN"/>
    <property type="match status" value="1"/>
</dbReference>
<reference evidence="2" key="1">
    <citation type="thesis" date="2021" institute="BYU ScholarsArchive" country="Provo, UT, USA">
        <title>Applications of and Algorithms for Genome Assembly and Genomic Analyses with an Emphasis on Marine Teleosts.</title>
        <authorList>
            <person name="Pickett B.D."/>
        </authorList>
    </citation>
    <scope>NUCLEOTIDE SEQUENCE</scope>
    <source>
        <strain evidence="2">HI-2016</strain>
    </source>
</reference>
<dbReference type="EMBL" id="JAFBMS010000009">
    <property type="protein sequence ID" value="KAG9349270.1"/>
    <property type="molecule type" value="Genomic_DNA"/>
</dbReference>
<evidence type="ECO:0000313" key="3">
    <source>
        <dbReference type="Proteomes" id="UP000824540"/>
    </source>
</evidence>
<name>A0A8T2PBB2_9TELE</name>
<dbReference type="InterPro" id="IPR036465">
    <property type="entry name" value="vWFA_dom_sf"/>
</dbReference>
<organism evidence="2 3">
    <name type="scientific">Albula glossodonta</name>
    <name type="common">roundjaw bonefish</name>
    <dbReference type="NCBI Taxonomy" id="121402"/>
    <lineage>
        <taxon>Eukaryota</taxon>
        <taxon>Metazoa</taxon>
        <taxon>Chordata</taxon>
        <taxon>Craniata</taxon>
        <taxon>Vertebrata</taxon>
        <taxon>Euteleostomi</taxon>
        <taxon>Actinopterygii</taxon>
        <taxon>Neopterygii</taxon>
        <taxon>Teleostei</taxon>
        <taxon>Albuliformes</taxon>
        <taxon>Albulidae</taxon>
        <taxon>Albula</taxon>
    </lineage>
</organism>
<evidence type="ECO:0000259" key="1">
    <source>
        <dbReference type="PROSITE" id="PS50234"/>
    </source>
</evidence>
<dbReference type="GO" id="GO:0030020">
    <property type="term" value="F:extracellular matrix structural constituent conferring tensile strength"/>
    <property type="evidence" value="ECO:0007669"/>
    <property type="project" value="TreeGrafter"/>
</dbReference>
<proteinExistence type="predicted"/>